<evidence type="ECO:0000313" key="2">
    <source>
        <dbReference type="EMBL" id="KAF6151117.1"/>
    </source>
</evidence>
<sequence length="301" mass="34698">MFNKSYTIDYVVFVMKDYGMTKSWTLLRTTVVETIDYPVPRSDLYGDSRFIHYLKNCEILSANEVHFNEYDLILYDTKHKKARKLEIHGVSELTNIMTYVGSLTSLETVHEIVCWWSRKDRVFSWHRKKNSAKSDLKYAKWFSDDSMVRTWLINSIQSMISTGYLFSNNAHLIWELLHKVYSQREDNARIFQLSNEIGNFKQGTQTLGMYAKIYANIVEKTQVYTRRHPGRQPPTPGYQASSIAPGLPPAIDSPLSGIEPSPNASIPVTTDDDSPISHSDDDRPIAIRKEKRNAGKPDRYS</sequence>
<evidence type="ECO:0000256" key="1">
    <source>
        <dbReference type="SAM" id="MobiDB-lite"/>
    </source>
</evidence>
<dbReference type="PANTHER" id="PTHR37610:SF40">
    <property type="entry name" value="OS01G0909600 PROTEIN"/>
    <property type="match status" value="1"/>
</dbReference>
<reference evidence="2 3" key="1">
    <citation type="journal article" date="2020" name="IScience">
        <title>Genome Sequencing of the Endangered Kingdonia uniflora (Circaeasteraceae, Ranunculales) Reveals Potential Mechanisms of Evolutionary Specialization.</title>
        <authorList>
            <person name="Sun Y."/>
            <person name="Deng T."/>
            <person name="Zhang A."/>
            <person name="Moore M.J."/>
            <person name="Landis J.B."/>
            <person name="Lin N."/>
            <person name="Zhang H."/>
            <person name="Zhang X."/>
            <person name="Huang J."/>
            <person name="Zhang X."/>
            <person name="Sun H."/>
            <person name="Wang H."/>
        </authorList>
    </citation>
    <scope>NUCLEOTIDE SEQUENCE [LARGE SCALE GENOMIC DNA]</scope>
    <source>
        <strain evidence="2">TB1705</strain>
        <tissue evidence="2">Leaf</tissue>
    </source>
</reference>
<keyword evidence="3" id="KW-1185">Reference proteome</keyword>
<gene>
    <name evidence="2" type="ORF">GIB67_002369</name>
</gene>
<dbReference type="AlphaFoldDB" id="A0A7J7M899"/>
<proteinExistence type="predicted"/>
<dbReference type="EMBL" id="JACGCM010001713">
    <property type="protein sequence ID" value="KAF6151117.1"/>
    <property type="molecule type" value="Genomic_DNA"/>
</dbReference>
<feature type="region of interest" description="Disordered" evidence="1">
    <location>
        <begin position="227"/>
        <end position="301"/>
    </location>
</feature>
<organism evidence="2 3">
    <name type="scientific">Kingdonia uniflora</name>
    <dbReference type="NCBI Taxonomy" id="39325"/>
    <lineage>
        <taxon>Eukaryota</taxon>
        <taxon>Viridiplantae</taxon>
        <taxon>Streptophyta</taxon>
        <taxon>Embryophyta</taxon>
        <taxon>Tracheophyta</taxon>
        <taxon>Spermatophyta</taxon>
        <taxon>Magnoliopsida</taxon>
        <taxon>Ranunculales</taxon>
        <taxon>Circaeasteraceae</taxon>
        <taxon>Kingdonia</taxon>
    </lineage>
</organism>
<dbReference type="Proteomes" id="UP000541444">
    <property type="component" value="Unassembled WGS sequence"/>
</dbReference>
<accession>A0A7J7M899</accession>
<comment type="caution">
    <text evidence="2">The sequence shown here is derived from an EMBL/GenBank/DDBJ whole genome shotgun (WGS) entry which is preliminary data.</text>
</comment>
<feature type="compositionally biased region" description="Basic and acidic residues" evidence="1">
    <location>
        <begin position="278"/>
        <end position="301"/>
    </location>
</feature>
<evidence type="ECO:0000313" key="3">
    <source>
        <dbReference type="Proteomes" id="UP000541444"/>
    </source>
</evidence>
<name>A0A7J7M899_9MAGN</name>
<dbReference type="PANTHER" id="PTHR37610">
    <property type="entry name" value="CCHC-TYPE DOMAIN-CONTAINING PROTEIN"/>
    <property type="match status" value="1"/>
</dbReference>
<protein>
    <submittedName>
        <fullName evidence="2">Uncharacterized protein</fullName>
    </submittedName>
</protein>